<reference evidence="4" key="1">
    <citation type="journal article" date="2019" name="Int. J. Syst. Evol. Microbiol.">
        <title>The Global Catalogue of Microorganisms (GCM) 10K type strain sequencing project: providing services to taxonomists for standard genome sequencing and annotation.</title>
        <authorList>
            <consortium name="The Broad Institute Genomics Platform"/>
            <consortium name="The Broad Institute Genome Sequencing Center for Infectious Disease"/>
            <person name="Wu L."/>
            <person name="Ma J."/>
        </authorList>
    </citation>
    <scope>NUCLEOTIDE SEQUENCE [LARGE SCALE GENOMIC DNA]</scope>
    <source>
        <strain evidence="4">KCTC 52127</strain>
    </source>
</reference>
<proteinExistence type="predicted"/>
<dbReference type="InterPro" id="IPR004993">
    <property type="entry name" value="GH3"/>
</dbReference>
<dbReference type="PANTHER" id="PTHR31901:SF9">
    <property type="entry name" value="GH3 DOMAIN-CONTAINING PROTEIN"/>
    <property type="match status" value="1"/>
</dbReference>
<dbReference type="Pfam" id="PF23571">
    <property type="entry name" value="GH3_M"/>
    <property type="match status" value="1"/>
</dbReference>
<accession>A0ABW5LRZ5</accession>
<protein>
    <submittedName>
        <fullName evidence="3">GH3 auxin-responsive promoter family protein</fullName>
    </submittedName>
</protein>
<name>A0ABW5LRZ5_9FLAO</name>
<feature type="domain" description="GH3 middle" evidence="1">
    <location>
        <begin position="293"/>
        <end position="360"/>
    </location>
</feature>
<dbReference type="RefSeq" id="WP_379665447.1">
    <property type="nucleotide sequence ID" value="NZ_JBHULH010000001.1"/>
</dbReference>
<dbReference type="Pfam" id="PF03321">
    <property type="entry name" value="GH3"/>
    <property type="match status" value="1"/>
</dbReference>
<dbReference type="Proteomes" id="UP001597508">
    <property type="component" value="Unassembled WGS sequence"/>
</dbReference>
<keyword evidence="4" id="KW-1185">Reference proteome</keyword>
<dbReference type="Pfam" id="PF23572">
    <property type="entry name" value="GH3_C"/>
    <property type="match status" value="1"/>
</dbReference>
<dbReference type="InterPro" id="IPR042099">
    <property type="entry name" value="ANL_N_sf"/>
</dbReference>
<evidence type="ECO:0000313" key="4">
    <source>
        <dbReference type="Proteomes" id="UP001597508"/>
    </source>
</evidence>
<dbReference type="InterPro" id="IPR055378">
    <property type="entry name" value="GH3_C"/>
</dbReference>
<feature type="domain" description="GH3 C-terminal" evidence="2">
    <location>
        <begin position="376"/>
        <end position="487"/>
    </location>
</feature>
<dbReference type="PANTHER" id="PTHR31901">
    <property type="entry name" value="GH3 DOMAIN-CONTAINING PROTEIN"/>
    <property type="match status" value="1"/>
</dbReference>
<dbReference type="Gene3D" id="3.40.50.12780">
    <property type="entry name" value="N-terminal domain of ligase-like"/>
    <property type="match status" value="1"/>
</dbReference>
<organism evidence="3 4">
    <name type="scientific">Pseudotenacibaculum haliotis</name>
    <dbReference type="NCBI Taxonomy" id="1862138"/>
    <lineage>
        <taxon>Bacteria</taxon>
        <taxon>Pseudomonadati</taxon>
        <taxon>Bacteroidota</taxon>
        <taxon>Flavobacteriia</taxon>
        <taxon>Flavobacteriales</taxon>
        <taxon>Flavobacteriaceae</taxon>
        <taxon>Pseudotenacibaculum</taxon>
    </lineage>
</organism>
<comment type="caution">
    <text evidence="3">The sequence shown here is derived from an EMBL/GenBank/DDBJ whole genome shotgun (WGS) entry which is preliminary data.</text>
</comment>
<sequence>MSVKTVFAIPFAKQVRKRVYKWAYQPHKTQEKVFKKLISKAKKTAFGKDHNFDTIQSYSDFKKNVPVHDYEGLRPYVDRIVAGEENVLWKGKPIYFAKTSGTTSGAKYIPITKDSMPTHIKAARNALLFYIAETNDASFVDGKMIFLQGSPVLEDKNGVKLGRLSGIVAHYVPGYLQKNRLPSWETNCIEDWDTKVNAIVEETIDKDMTVISGIPSWVQMYFEKLIEKTGKTITELFPNFNFFIYGGVNFEPYKNKFEALIGKKVDYIELYPASEGFIAYQDSQKEKGMLLQLNSGIFYEFIPAEDFFNEHPTRISLEDVQLGVNYVIILNTNAGLWGYNIGDTVEFTSLLPYRIKVTGRIKHFISAFGEHVIGKEVEKALNDSIKGTETNVSEFTVAPQVNPEEGLPYHEWFIEFENEPEDIDALAAKIDASMQEQNIYYFDLIEGKVLRPLVIRKVKKGGFHEYMKSIGKFGGQNKIPQLSDNRKIADVLQNFLKE</sequence>
<evidence type="ECO:0000313" key="3">
    <source>
        <dbReference type="EMBL" id="MFD2566743.1"/>
    </source>
</evidence>
<evidence type="ECO:0000259" key="2">
    <source>
        <dbReference type="Pfam" id="PF23572"/>
    </source>
</evidence>
<gene>
    <name evidence="3" type="ORF">ACFSRZ_05130</name>
</gene>
<evidence type="ECO:0000259" key="1">
    <source>
        <dbReference type="Pfam" id="PF23571"/>
    </source>
</evidence>
<dbReference type="InterPro" id="IPR055377">
    <property type="entry name" value="GH3_M"/>
</dbReference>
<dbReference type="EMBL" id="JBHULH010000001">
    <property type="protein sequence ID" value="MFD2566743.1"/>
    <property type="molecule type" value="Genomic_DNA"/>
</dbReference>